<evidence type="ECO:0000313" key="4">
    <source>
        <dbReference type="EMBL" id="QDQ09708.1"/>
    </source>
</evidence>
<comment type="similarity">
    <text evidence="1">Belongs to the enoyl-CoA hydratase/isomerase family.</text>
</comment>
<accession>A0A516R222</accession>
<dbReference type="Pfam" id="PF21607">
    <property type="entry name" value="FabD_helical_ins"/>
    <property type="match status" value="1"/>
</dbReference>
<feature type="domain" description="[Acyl-carrier-protein] S-malonyltransferase-like inserted helical" evidence="3">
    <location>
        <begin position="623"/>
        <end position="701"/>
    </location>
</feature>
<evidence type="ECO:0000259" key="3">
    <source>
        <dbReference type="Pfam" id="PF21607"/>
    </source>
</evidence>
<dbReference type="InterPro" id="IPR049489">
    <property type="entry name" value="FabD-like_helical_ins"/>
</dbReference>
<dbReference type="CDD" id="cd04742">
    <property type="entry name" value="NPD_FabD"/>
    <property type="match status" value="1"/>
</dbReference>
<dbReference type="SUPFAM" id="SSF51412">
    <property type="entry name" value="Inosine monophosphate dehydrogenase (IMPDH)"/>
    <property type="match status" value="1"/>
</dbReference>
<dbReference type="EMBL" id="CP040916">
    <property type="protein sequence ID" value="QDQ09708.1"/>
    <property type="molecule type" value="Genomic_DNA"/>
</dbReference>
<sequence>MDRLTYSTLRVREQGSVLFARIHRPEAGNAINATLVHELDDVFTRAARAEHTTVVVLEGLPEVFCFGADFGVISDAARTGRDTSFDPEPMFELFRRMAYADVLTVAHVRGKANAGGVGLVAACDVVIADESATFSLSELLFGLIPAVVLPYLIRRTGFQRAHYLAATTQTIDARQAHEWGLVDALGTPSEALLKRHLQRLGRLSKKGVARYKAYLRELSPLTEHTKDVALATNRRVFGDPDNVRAIRRYAEEGVFPWESATPDTTDTAAPSPSPSPQPSPSEPPVEPQHQRPTAPPQPPALSPRALGSPRFRATHGVEYAYAAGAMYKGIASVDLVTVLGNAGMLGFFGTGGLPLDEVDDAITRIKKGLDPGRAFGMNLLNNPDDPGLEARTVELYLRHGVRSVEASAYLRPTLPLVHYRLAGLGTDAEGRLRQDHHIIAKVSRTEVAEHFLRPAPAPLVRKLLDDGRITPEQAALGARLPLAQDLCVEADSAGHTDGGNAYVLMPAMRALRDRVTREQGYADESGEAAVRVGAAGGIGTPEAALAALTLGADFLVTGSINQCTVEAGTSDAVKDLLQGLGVHDTEYAPAGDMFEVGARVQAVRKSTFFPARAQKLYELYVRHDSLDDLDPRTRATLENKYFKRSLDEVWQETRAHLARRFPERLAEVERSPKQKMAQVFRWYFVHSTRLALRGADQRVDYQIHCGPALGAFNTWVRGTDLEPWRGRRVDAVAERLLRETAALLTERMAAYGALAAGGTPPFPDTTPDTAPGGPAPLATAE</sequence>
<dbReference type="InterPro" id="IPR029045">
    <property type="entry name" value="ClpP/crotonase-like_dom_sf"/>
</dbReference>
<dbReference type="Proteomes" id="UP000316806">
    <property type="component" value="Chromosome"/>
</dbReference>
<dbReference type="InterPro" id="IPR051683">
    <property type="entry name" value="Enoyl-CoA_Hydratase/Isomerase"/>
</dbReference>
<dbReference type="PANTHER" id="PTHR42964:SF1">
    <property type="entry name" value="POLYKETIDE BIOSYNTHESIS ENOYL-COA HYDRATASE PKSH-RELATED"/>
    <property type="match status" value="1"/>
</dbReference>
<dbReference type="InterPro" id="IPR001753">
    <property type="entry name" value="Enoyl-CoA_hydra/iso"/>
</dbReference>
<organism evidence="4 5">
    <name type="scientific">Streptomyces spectabilis</name>
    <dbReference type="NCBI Taxonomy" id="68270"/>
    <lineage>
        <taxon>Bacteria</taxon>
        <taxon>Bacillati</taxon>
        <taxon>Actinomycetota</taxon>
        <taxon>Actinomycetes</taxon>
        <taxon>Kitasatosporales</taxon>
        <taxon>Streptomycetaceae</taxon>
        <taxon>Streptomyces</taxon>
    </lineage>
</organism>
<feature type="compositionally biased region" description="Low complexity" evidence="2">
    <location>
        <begin position="765"/>
        <end position="781"/>
    </location>
</feature>
<dbReference type="Pfam" id="PF00378">
    <property type="entry name" value="ECH_1"/>
    <property type="match status" value="1"/>
</dbReference>
<dbReference type="CDD" id="cd06558">
    <property type="entry name" value="crotonase-like"/>
    <property type="match status" value="1"/>
</dbReference>
<dbReference type="InterPro" id="IPR013785">
    <property type="entry name" value="Aldolase_TIM"/>
</dbReference>
<dbReference type="Gene3D" id="3.90.226.10">
    <property type="entry name" value="2-enoyl-CoA Hydratase, Chain A, domain 1"/>
    <property type="match status" value="1"/>
</dbReference>
<name>A0A516R222_STRST</name>
<dbReference type="GO" id="GO:0016853">
    <property type="term" value="F:isomerase activity"/>
    <property type="evidence" value="ECO:0007669"/>
    <property type="project" value="UniProtKB-KW"/>
</dbReference>
<feature type="compositionally biased region" description="Low complexity" evidence="2">
    <location>
        <begin position="258"/>
        <end position="270"/>
    </location>
</feature>
<dbReference type="RefSeq" id="WP_144001284.1">
    <property type="nucleotide sequence ID" value="NZ_CP040916.1"/>
</dbReference>
<evidence type="ECO:0000313" key="5">
    <source>
        <dbReference type="Proteomes" id="UP000316806"/>
    </source>
</evidence>
<feature type="compositionally biased region" description="Pro residues" evidence="2">
    <location>
        <begin position="271"/>
        <end position="286"/>
    </location>
</feature>
<protein>
    <submittedName>
        <fullName evidence="4">Enoyl-CoA hydratase/isomerase</fullName>
    </submittedName>
</protein>
<dbReference type="AlphaFoldDB" id="A0A516R222"/>
<gene>
    <name evidence="4" type="ORF">FH965_03320</name>
</gene>
<dbReference type="PANTHER" id="PTHR42964">
    <property type="entry name" value="ENOYL-COA HYDRATASE"/>
    <property type="match status" value="1"/>
</dbReference>
<dbReference type="InterPro" id="IPR014179">
    <property type="entry name" value="PfaD-like_TIM-barrel"/>
</dbReference>
<proteinExistence type="inferred from homology"/>
<keyword evidence="4" id="KW-0413">Isomerase</keyword>
<dbReference type="NCBIfam" id="NF005498">
    <property type="entry name" value="PRK07112.1"/>
    <property type="match status" value="1"/>
</dbReference>
<dbReference type="NCBIfam" id="TIGR02814">
    <property type="entry name" value="pfaD_fam"/>
    <property type="match status" value="1"/>
</dbReference>
<feature type="region of interest" description="Disordered" evidence="2">
    <location>
        <begin position="755"/>
        <end position="781"/>
    </location>
</feature>
<dbReference type="SUPFAM" id="SSF52096">
    <property type="entry name" value="ClpP/crotonase"/>
    <property type="match status" value="1"/>
</dbReference>
<evidence type="ECO:0000256" key="2">
    <source>
        <dbReference type="SAM" id="MobiDB-lite"/>
    </source>
</evidence>
<reference evidence="4 5" key="1">
    <citation type="journal article" date="2019" name="J. Ind. Microbiol. Biotechnol.">
        <title>The complete genomic sequence of Streptomyces spectabilis NRRL-2792 and identification of secondary metabolite biosynthetic gene clusters.</title>
        <authorList>
            <person name="Sinha A."/>
            <person name="Phillips-Salemka S."/>
            <person name="Niraula T.A."/>
            <person name="Short K.A."/>
            <person name="Niraula N.P."/>
        </authorList>
    </citation>
    <scope>NUCLEOTIDE SEQUENCE [LARGE SCALE GENOMIC DNA]</scope>
    <source>
        <strain evidence="4 5">NRRL 2792</strain>
    </source>
</reference>
<feature type="region of interest" description="Disordered" evidence="2">
    <location>
        <begin position="255"/>
        <end position="308"/>
    </location>
</feature>
<evidence type="ECO:0000256" key="1">
    <source>
        <dbReference type="ARBA" id="ARBA00005254"/>
    </source>
</evidence>
<dbReference type="Gene3D" id="3.20.20.70">
    <property type="entry name" value="Aldolase class I"/>
    <property type="match status" value="2"/>
</dbReference>